<dbReference type="Proteomes" id="UP000335636">
    <property type="component" value="Unassembled WGS sequence"/>
</dbReference>
<protein>
    <submittedName>
        <fullName evidence="1">Uncharacterized protein</fullName>
    </submittedName>
</protein>
<sequence length="130" mass="14316">MSCSPWSCSFTVKKPPQKMGQNSPLKTRPSGPHLSTVTAVSDVQALTHLLSFGGHVGILGDGWRFESFLSRSFPADAEIQPLLELKIEPLQKRSPVDVRSVKWQLSCGRGSDKKRIALDPSKTQNPQSFI</sequence>
<proteinExistence type="predicted"/>
<name>A0A5E4C9G3_MARMO</name>
<gene>
    <name evidence="1" type="ORF">MONAX_5E016996</name>
</gene>
<evidence type="ECO:0000313" key="2">
    <source>
        <dbReference type="Proteomes" id="UP000335636"/>
    </source>
</evidence>
<accession>A0A5E4C9G3</accession>
<dbReference type="EMBL" id="CABDUW010001079">
    <property type="protein sequence ID" value="VTJ78468.1"/>
    <property type="molecule type" value="Genomic_DNA"/>
</dbReference>
<comment type="caution">
    <text evidence="1">The sequence shown here is derived from an EMBL/GenBank/DDBJ whole genome shotgun (WGS) entry which is preliminary data.</text>
</comment>
<keyword evidence="2" id="KW-1185">Reference proteome</keyword>
<organism evidence="1 2">
    <name type="scientific">Marmota monax</name>
    <name type="common">Woodchuck</name>
    <dbReference type="NCBI Taxonomy" id="9995"/>
    <lineage>
        <taxon>Eukaryota</taxon>
        <taxon>Metazoa</taxon>
        <taxon>Chordata</taxon>
        <taxon>Craniata</taxon>
        <taxon>Vertebrata</taxon>
        <taxon>Euteleostomi</taxon>
        <taxon>Mammalia</taxon>
        <taxon>Eutheria</taxon>
        <taxon>Euarchontoglires</taxon>
        <taxon>Glires</taxon>
        <taxon>Rodentia</taxon>
        <taxon>Sciuromorpha</taxon>
        <taxon>Sciuridae</taxon>
        <taxon>Xerinae</taxon>
        <taxon>Marmotini</taxon>
        <taxon>Marmota</taxon>
    </lineage>
</organism>
<dbReference type="AlphaFoldDB" id="A0A5E4C9G3"/>
<evidence type="ECO:0000313" key="1">
    <source>
        <dbReference type="EMBL" id="VTJ78468.1"/>
    </source>
</evidence>
<reference evidence="1" key="1">
    <citation type="submission" date="2019-04" db="EMBL/GenBank/DDBJ databases">
        <authorList>
            <person name="Alioto T."/>
            <person name="Alioto T."/>
        </authorList>
    </citation>
    <scope>NUCLEOTIDE SEQUENCE [LARGE SCALE GENOMIC DNA]</scope>
</reference>